<feature type="transmembrane region" description="Helical" evidence="5">
    <location>
        <begin position="122"/>
        <end position="140"/>
    </location>
</feature>
<organism evidence="6 7">
    <name type="scientific">Ascobolus immersus RN42</name>
    <dbReference type="NCBI Taxonomy" id="1160509"/>
    <lineage>
        <taxon>Eukaryota</taxon>
        <taxon>Fungi</taxon>
        <taxon>Dikarya</taxon>
        <taxon>Ascomycota</taxon>
        <taxon>Pezizomycotina</taxon>
        <taxon>Pezizomycetes</taxon>
        <taxon>Pezizales</taxon>
        <taxon>Ascobolaceae</taxon>
        <taxon>Ascobolus</taxon>
    </lineage>
</organism>
<keyword evidence="2 5" id="KW-0812">Transmembrane</keyword>
<dbReference type="Pfam" id="PF01027">
    <property type="entry name" value="Bax1-I"/>
    <property type="match status" value="1"/>
</dbReference>
<evidence type="ECO:0000313" key="7">
    <source>
        <dbReference type="Proteomes" id="UP000275078"/>
    </source>
</evidence>
<evidence type="ECO:0000256" key="2">
    <source>
        <dbReference type="ARBA" id="ARBA00022692"/>
    </source>
</evidence>
<dbReference type="Proteomes" id="UP000275078">
    <property type="component" value="Unassembled WGS sequence"/>
</dbReference>
<evidence type="ECO:0000256" key="1">
    <source>
        <dbReference type="ARBA" id="ARBA00004141"/>
    </source>
</evidence>
<dbReference type="STRING" id="1160509.A0A3N4I826"/>
<dbReference type="AlphaFoldDB" id="A0A3N4I826"/>
<feature type="transmembrane region" description="Helical" evidence="5">
    <location>
        <begin position="207"/>
        <end position="227"/>
    </location>
</feature>
<dbReference type="EMBL" id="ML119684">
    <property type="protein sequence ID" value="RPA80798.1"/>
    <property type="molecule type" value="Genomic_DNA"/>
</dbReference>
<proteinExistence type="inferred from homology"/>
<accession>A0A3N4I826</accession>
<keyword evidence="7" id="KW-1185">Reference proteome</keyword>
<name>A0A3N4I826_ASCIM</name>
<comment type="similarity">
    <text evidence="5">Belongs to the BI1 family.</text>
</comment>
<feature type="transmembrane region" description="Helical" evidence="5">
    <location>
        <begin position="183"/>
        <end position="201"/>
    </location>
</feature>
<dbReference type="InterPro" id="IPR006214">
    <property type="entry name" value="Bax_inhibitor_1-related"/>
</dbReference>
<dbReference type="OrthoDB" id="1277691at2759"/>
<evidence type="ECO:0000256" key="3">
    <source>
        <dbReference type="ARBA" id="ARBA00022989"/>
    </source>
</evidence>
<evidence type="ECO:0000256" key="4">
    <source>
        <dbReference type="ARBA" id="ARBA00023136"/>
    </source>
</evidence>
<protein>
    <submittedName>
        <fullName evidence="6">Bax inhibitor family protein-like protein</fullName>
    </submittedName>
</protein>
<reference evidence="6 7" key="1">
    <citation type="journal article" date="2018" name="Nat. Ecol. Evol.">
        <title>Pezizomycetes genomes reveal the molecular basis of ectomycorrhizal truffle lifestyle.</title>
        <authorList>
            <person name="Murat C."/>
            <person name="Payen T."/>
            <person name="Noel B."/>
            <person name="Kuo A."/>
            <person name="Morin E."/>
            <person name="Chen J."/>
            <person name="Kohler A."/>
            <person name="Krizsan K."/>
            <person name="Balestrini R."/>
            <person name="Da Silva C."/>
            <person name="Montanini B."/>
            <person name="Hainaut M."/>
            <person name="Levati E."/>
            <person name="Barry K.W."/>
            <person name="Belfiori B."/>
            <person name="Cichocki N."/>
            <person name="Clum A."/>
            <person name="Dockter R.B."/>
            <person name="Fauchery L."/>
            <person name="Guy J."/>
            <person name="Iotti M."/>
            <person name="Le Tacon F."/>
            <person name="Lindquist E.A."/>
            <person name="Lipzen A."/>
            <person name="Malagnac F."/>
            <person name="Mello A."/>
            <person name="Molinier V."/>
            <person name="Miyauchi S."/>
            <person name="Poulain J."/>
            <person name="Riccioni C."/>
            <person name="Rubini A."/>
            <person name="Sitrit Y."/>
            <person name="Splivallo R."/>
            <person name="Traeger S."/>
            <person name="Wang M."/>
            <person name="Zifcakova L."/>
            <person name="Wipf D."/>
            <person name="Zambonelli A."/>
            <person name="Paolocci F."/>
            <person name="Nowrousian M."/>
            <person name="Ottonello S."/>
            <person name="Baldrian P."/>
            <person name="Spatafora J.W."/>
            <person name="Henrissat B."/>
            <person name="Nagy L.G."/>
            <person name="Aury J.M."/>
            <person name="Wincker P."/>
            <person name="Grigoriev I.V."/>
            <person name="Bonfante P."/>
            <person name="Martin F.M."/>
        </authorList>
    </citation>
    <scope>NUCLEOTIDE SEQUENCE [LARGE SCALE GENOMIC DNA]</scope>
    <source>
        <strain evidence="6 7">RN42</strain>
    </source>
</reference>
<comment type="subcellular location">
    <subcellularLocation>
        <location evidence="1">Membrane</location>
        <topology evidence="1">Multi-pass membrane protein</topology>
    </subcellularLocation>
</comment>
<feature type="transmembrane region" description="Helical" evidence="5">
    <location>
        <begin position="270"/>
        <end position="288"/>
    </location>
</feature>
<evidence type="ECO:0000313" key="6">
    <source>
        <dbReference type="EMBL" id="RPA80798.1"/>
    </source>
</evidence>
<keyword evidence="3 5" id="KW-1133">Transmembrane helix</keyword>
<feature type="transmembrane region" description="Helical" evidence="5">
    <location>
        <begin position="234"/>
        <end position="258"/>
    </location>
</feature>
<evidence type="ECO:0000256" key="5">
    <source>
        <dbReference type="RuleBase" id="RU004379"/>
    </source>
</evidence>
<dbReference type="PANTHER" id="PTHR23291">
    <property type="entry name" value="BAX INHIBITOR-RELATED"/>
    <property type="match status" value="1"/>
</dbReference>
<sequence>MSSFILKSVRHPGASSLLKQSLGKPTTLTFRTFTTSTRSSPLRTVGFPKQPTSKCGKPFFQQSYNRGYQTGPGFVQQPTNTQRFLKAGLIFGGAMLGLQLLNGEQSTTSMSPYEREYLNSTFAYTGVGLTMIAASAKLLHSNGWSFRLMSSSPWLVMGLGLVGSIGTMMATRATDPDNKVQKLACWTAFNVVQGALLAPLYFYNPAILARAGLYTLGMMGGIAYIGATAKNDTYLWLGAPLMGGLAVVALSGLAPLVLPVGSRVLAATEAVWLYGGLAVFGGITLYDVQKILARARMARQGLVKRDPVNESISLELDFINIFIRLVTILQQRDSRRR</sequence>
<dbReference type="PANTHER" id="PTHR23291:SF112">
    <property type="entry name" value="GROWTH HORMONE-INDUCIBLE TRANSMEMBRANE PROTEIN"/>
    <property type="match status" value="1"/>
</dbReference>
<keyword evidence="4 5" id="KW-0472">Membrane</keyword>
<dbReference type="GO" id="GO:0005743">
    <property type="term" value="C:mitochondrial inner membrane"/>
    <property type="evidence" value="ECO:0007669"/>
    <property type="project" value="TreeGrafter"/>
</dbReference>
<gene>
    <name evidence="6" type="ORF">BJ508DRAFT_415067</name>
</gene>
<feature type="transmembrane region" description="Helical" evidence="5">
    <location>
        <begin position="152"/>
        <end position="171"/>
    </location>
</feature>